<name>S7ZN74_PENO1</name>
<evidence type="ECO:0000256" key="1">
    <source>
        <dbReference type="ARBA" id="ARBA00023604"/>
    </source>
</evidence>
<dbReference type="Proteomes" id="UP000019376">
    <property type="component" value="Unassembled WGS sequence"/>
</dbReference>
<reference evidence="2 3" key="1">
    <citation type="journal article" date="2013" name="PLoS ONE">
        <title>Genomic and secretomic analyses reveal unique features of the lignocellulolytic enzyme system of Penicillium decumbens.</title>
        <authorList>
            <person name="Liu G."/>
            <person name="Zhang L."/>
            <person name="Wei X."/>
            <person name="Zou G."/>
            <person name="Qin Y."/>
            <person name="Ma L."/>
            <person name="Li J."/>
            <person name="Zheng H."/>
            <person name="Wang S."/>
            <person name="Wang C."/>
            <person name="Xun L."/>
            <person name="Zhao G.-P."/>
            <person name="Zhou Z."/>
            <person name="Qu Y."/>
        </authorList>
    </citation>
    <scope>NUCLEOTIDE SEQUENCE [LARGE SCALE GENOMIC DNA]</scope>
    <source>
        <strain evidence="3">114-2 / CGMCC 5302</strain>
    </source>
</reference>
<dbReference type="PANTHER" id="PTHR34598:SF1">
    <property type="entry name" value="PUTATIVE (AFU_ORTHOLOGUE AFUA_3G13140)-RELATED"/>
    <property type="match status" value="1"/>
</dbReference>
<dbReference type="HOGENOM" id="CLU_042688_3_0_1"/>
<dbReference type="STRING" id="933388.S7ZN74"/>
<protein>
    <recommendedName>
        <fullName evidence="4">Methyltransferase</fullName>
    </recommendedName>
</protein>
<gene>
    <name evidence="2" type="ORF">PDE_05091</name>
</gene>
<evidence type="ECO:0000313" key="3">
    <source>
        <dbReference type="Proteomes" id="UP000019376"/>
    </source>
</evidence>
<dbReference type="PhylomeDB" id="S7ZN74"/>
<dbReference type="AlphaFoldDB" id="S7ZN74"/>
<comment type="similarity">
    <text evidence="1">Belongs to the asaB hydroxylase/desaturase family.</text>
</comment>
<organism evidence="2 3">
    <name type="scientific">Penicillium oxalicum (strain 114-2 / CGMCC 5302)</name>
    <name type="common">Penicillium decumbens</name>
    <dbReference type="NCBI Taxonomy" id="933388"/>
    <lineage>
        <taxon>Eukaryota</taxon>
        <taxon>Fungi</taxon>
        <taxon>Dikarya</taxon>
        <taxon>Ascomycota</taxon>
        <taxon>Pezizomycotina</taxon>
        <taxon>Eurotiomycetes</taxon>
        <taxon>Eurotiomycetidae</taxon>
        <taxon>Eurotiales</taxon>
        <taxon>Aspergillaceae</taxon>
        <taxon>Penicillium</taxon>
    </lineage>
</organism>
<proteinExistence type="inferred from homology"/>
<dbReference type="PANTHER" id="PTHR34598">
    <property type="entry name" value="BLL6449 PROTEIN"/>
    <property type="match status" value="1"/>
</dbReference>
<evidence type="ECO:0008006" key="4">
    <source>
        <dbReference type="Google" id="ProtNLM"/>
    </source>
</evidence>
<accession>S7ZN74</accession>
<dbReference type="GO" id="GO:0016491">
    <property type="term" value="F:oxidoreductase activity"/>
    <property type="evidence" value="ECO:0007669"/>
    <property type="project" value="InterPro"/>
</dbReference>
<dbReference type="InterPro" id="IPR044053">
    <property type="entry name" value="AsaB-like"/>
</dbReference>
<sequence>MSTTTTTAATNTNTTIAAGTTAKDSKYVPRGPTSAELTFYAPPADNSTPFNYVESPPPGQPSHNYGENTQRVFLTDIRGNEHIFNLDKDSFQALQDVPSATTYSTFDSDASIRQIYYPEVESLLRQHLPDAHKIILFDHTIRRADPNSPRQPVNRVHVDQTPKAALARVHLHITDPAEAKALSEGRYRIVNVWRPLSTDEPVQSSPLAFASATSVDPADLVAIEHRYPDRTGETMGVQYNPRQRWYYWSGMTGTERLLLKCSDSRGLKDGDVAQWVPHTAFSDARTPEGARPRESIEVRALIFG</sequence>
<dbReference type="NCBIfam" id="NF041278">
    <property type="entry name" value="CmcJ_NvfI_EfuI"/>
    <property type="match status" value="1"/>
</dbReference>
<evidence type="ECO:0000313" key="2">
    <source>
        <dbReference type="EMBL" id="EPS30141.1"/>
    </source>
</evidence>
<keyword evidence="3" id="KW-1185">Reference proteome</keyword>
<dbReference type="EMBL" id="KB644412">
    <property type="protein sequence ID" value="EPS30141.1"/>
    <property type="molecule type" value="Genomic_DNA"/>
</dbReference>
<dbReference type="eggNOG" id="ENOG502RZMU">
    <property type="taxonomic scope" value="Eukaryota"/>
</dbReference>
<dbReference type="OrthoDB" id="412788at2759"/>